<dbReference type="STRING" id="183478.A0A364N1B6"/>
<keyword evidence="5" id="KW-0378">Hydrolase</keyword>
<protein>
    <recommendedName>
        <fullName evidence="2">ubiquitinyl hydrolase 1</fullName>
        <ecNumber evidence="2">3.4.19.12</ecNumber>
    </recommendedName>
</protein>
<dbReference type="Proteomes" id="UP000249619">
    <property type="component" value="Unassembled WGS sequence"/>
</dbReference>
<accession>A0A364N1B6</accession>
<comment type="catalytic activity">
    <reaction evidence="1">
        <text>Thiol-dependent hydrolysis of ester, thioester, amide, peptide and isopeptide bonds formed by the C-terminal Gly of ubiquitin (a 76-residue protein attached to proteins as an intracellular targeting signal).</text>
        <dbReference type="EC" id="3.4.19.12"/>
    </reaction>
</comment>
<organism evidence="10 11">
    <name type="scientific">Stemphylium lycopersici</name>
    <name type="common">Tomato gray leaf spot disease fungus</name>
    <name type="synonym">Thyrospora lycopersici</name>
    <dbReference type="NCBI Taxonomy" id="183478"/>
    <lineage>
        <taxon>Eukaryota</taxon>
        <taxon>Fungi</taxon>
        <taxon>Dikarya</taxon>
        <taxon>Ascomycota</taxon>
        <taxon>Pezizomycotina</taxon>
        <taxon>Dothideomycetes</taxon>
        <taxon>Pleosporomycetidae</taxon>
        <taxon>Pleosporales</taxon>
        <taxon>Pleosporineae</taxon>
        <taxon>Pleosporaceae</taxon>
        <taxon>Stemphylium</taxon>
    </lineage>
</organism>
<keyword evidence="6" id="KW-0788">Thiol protease</keyword>
<sequence length="2717" mass="308916">MLPSSDATAYVYHHVVLPPKTPQADDRCATHDRTLLEIVSEALEALKNYVKSEHTEAVMAAIATVENLYACRDERGHTNQLALQVVLDTLKIDGTIGAVPIEVSEQNAGVLVSRGKDSMTFEFFELSPTNEAAMCPGRLRRVFPGHAASITMNKIASNRELLQSISSTLAKMTTQKVPSFQPQIKKNGKVMSEERDTTDPGMVTDFYMNTIAAFGEPTDVQRITKNTREEVLWSNCLSPWRRSPLWLLVRVSLHLLFSRQAPDTLPGDGLYKAFMIFMLSRMLALAKQDWKDLGNEPVHVISAKLTRRLRKFKLLEQTQFLKPSWTQHVETGMRIAHDFIDKNWQELVRNTQGNITTSAIAGLKPELDLDVSLPELDAFLSQMISRKPEVNLSTFTPTSVYPTYQEHELPNSLAGPEDYKYFRLAAFEQWVEHHLSAWTESHMDDGNVCERLRKLMSNYHDLASTAYDQAPIAISIMYLTLAELWISCDRCACATYPMLTEYDPEVDLTEFQSLLLPLKSQMKRLDTVERYVQLRRRQASSVQPSVYRQFGDLSSFAVRYFDQSVSLQATLRDIENDAAIKRMRKCQELASLKNTYRQYMRIYDSTSCEYRTVVTNRYHGYTKQKHSGNCHRCAAKFRAQQLTISIYEWPLPSVTRIAKATVFELRIPEAFSNWRDASYYFINNILGCRQTEKNKPRCSYALDNHKGLSSMLSSQYRERRILLLSEIKSHTTTHRNQMSGIPDLNENDVCLDNALQYRYYDKACGRFITEMSVPKEKVSKKCLYHMPKRSKALERYMYRLPSLPHGLPANEVIASLSDCPAHFSIDEYKALGALPLGCHIAYSNILAQLAVPAIDYTKIETQCIVLQVVQQAGPSDNCIERATHRVLTEASFGYAMLAQLEMALGRIEENWESWRASVTFSTLARRLLSLSTNPGFRSRVFRYLVRLRSVCLKWVLKLKQRVAASTDEGQRTELLSRATEIALLCTSTYDVEEDDFDTILKHDSAISTLVQSSITIQENRESVQSECHSLLKTMIQSWSRLMYRILPTLRSCVLTDGEGLSDAITASWTAFKPSSHNPWNSLDGHQEHWVETTSDSLSVHFNLLNGELLVNGLPLSRLPSEYMLHEIYETLFQKSALEVVPTSEAGMHFSAKAAYHNYKLHFGMKDRDMLVVAVGGDTKLDLIPSRTLLCQLPHSFLTDYVHWFDHKRDEVIFRRRQSPWNCAEEGWRLIRNAYNKTWRLVNGSEILISLGSRSVRLLSRLLQPIEEPKHAHFKLDTATKRINIELPRLHLGFFVERGERTMQSSQHRGMVIDEIQSIGTLVGLSSKLVLKKEETAERIVLIPVPRNFGATGIIYTNQSDSVRHPVVSINKEEAFKVYAYTIDSNLGRLLDSAELQSRLFLSYLHALTSGVLTDPLTARTGTESSLDILQSAAVRSFDTLTQKNVELLGCIAGLSAKREWYPKNLRVMQRIEWNKRLPSLSQHGSFRELASNLLRQATTMRLFHPDNDIFDTIDQAQKKMTSLSNKCLDERDKMRSGHFRIAGFGAEIFTSSQDQDYQARDRAQNERGRQAFVIATLALRDGAPLHSLIRNLQAGLLQRHFGNATVCGPDTNFDPRTLGYDAEWLDDASQHLTTSWCTLNLSLPNAKDRYNVATWLSTMAFAQNADMDALQTLVAIWRLPELSWIQPPTTPKFHLFRGDKFKSEEIEMIIRSSAKSFDDSAEMRLPKTHDESDTAHESRVESLFNDRQNNAIQRFTNDLKAQGYTINPRTPSAAEYETYLRPSTAMPKVQQHFEEWFNNHRFLEYLGQLSDIMARQAASGVSSPSYRLALPQQKNCLGDGVRHVSIADVFAVAPPLVCRNSATNPASLIPPCEPEVTIAKDLTDTKHSLTKDRLEDLCQRLLTYAKSKCEREYVEHLRLSCEALEGHTSNKYVHKDLVADASSILQEYLLDCQRHFADINAAFGRLFADDISFQVQHSPRISPTFWLSQLHRDVFGSLSDNWKEAILEYALAVTSLQRAQRLAHLSTKPVELVEELQHVGHSNWDVHEFPETLLLEAESGILVRKEQEFIASQMRSPENGQNIVLQLLMGAKLGGMLGRRVYQMPFSRNLRLNTSDARTIRQIYEECISNRGVLLIQPEHILSFKLMAIECVLTDQKETSRSLLSTQAFFDKVSVDCVDESDENFSVKFELIYTMGEQQSIEFAPERWSIIQDFLSPLARVAAQVKEELPEAVNIQDVGDGKYPRIRFLRNDAANRCLHLLAKAVFELGIGVPTRLQSPAMQDAIFRYITETDLNADDIKVVENSKFWTEATKAPLLLLRGLFAGGVLRFVFASKRYRVNFGLDHFRVPNTSLAVPYRSKDAPSPRSEFSHPDVVIILTLLSYYYGGLADNELFDTFVHLLKSDQSVIHYDDFVSTASSSLPKAFKQLSGISIKDRHQCITEVFPHLRHSKKAIDYYLSYLVFPKQLKQFPEKLSASGWDLAIKKPHPTTGFSGTNDTLHLLPLDIKHLDLPSQHHTNAQVLSYLLMDETLVETLPVRKTGAAISDGEHLLNFVGNLNTDVRVLLDCGASILEQNNRQVAETWLKMRDSDIEAVVYFEDEELSVLDRNSRIELFQTSPYAKMLGSCIIYLDEAHTRGTDLKLPRHYRAALTLGSQLSKDRLTQAAMRMRKLGHGQAITFVVPEEIGTKIYELTGKQSEESSFVGRARRTFRETQAPP</sequence>
<evidence type="ECO:0000256" key="3">
    <source>
        <dbReference type="ARBA" id="ARBA00022670"/>
    </source>
</evidence>
<dbReference type="Pfam" id="PF12340">
    <property type="entry name" value="DUF3638"/>
    <property type="match status" value="1"/>
</dbReference>
<evidence type="ECO:0000259" key="8">
    <source>
        <dbReference type="Pfam" id="PF12359"/>
    </source>
</evidence>
<comment type="caution">
    <text evidence="10">The sequence shown here is derived from an EMBL/GenBank/DDBJ whole genome shotgun (WGS) entry which is preliminary data.</text>
</comment>
<evidence type="ECO:0000256" key="4">
    <source>
        <dbReference type="ARBA" id="ARBA00022786"/>
    </source>
</evidence>
<name>A0A364N1B6_STELY</name>
<dbReference type="PANTHER" id="PTHR13367:SF34">
    <property type="match status" value="1"/>
</dbReference>
<evidence type="ECO:0000256" key="2">
    <source>
        <dbReference type="ARBA" id="ARBA00012759"/>
    </source>
</evidence>
<proteinExistence type="predicted"/>
<dbReference type="InterPro" id="IPR022099">
    <property type="entry name" value="DUF3638"/>
</dbReference>
<keyword evidence="3" id="KW-0645">Protease</keyword>
<evidence type="ECO:0000256" key="6">
    <source>
        <dbReference type="ARBA" id="ARBA00022807"/>
    </source>
</evidence>
<keyword evidence="4" id="KW-0833">Ubl conjugation pathway</keyword>
<evidence type="ECO:0000256" key="5">
    <source>
        <dbReference type="ARBA" id="ARBA00022801"/>
    </source>
</evidence>
<feature type="domain" description="DUF3645" evidence="8">
    <location>
        <begin position="2351"/>
        <end position="2379"/>
    </location>
</feature>
<dbReference type="InterPro" id="IPR022105">
    <property type="entry name" value="DUF3645"/>
</dbReference>
<dbReference type="Pfam" id="PF12359">
    <property type="entry name" value="DUF3645"/>
    <property type="match status" value="1"/>
</dbReference>
<dbReference type="EMBL" id="QGDH01000076">
    <property type="protein sequence ID" value="RAR09397.1"/>
    <property type="molecule type" value="Genomic_DNA"/>
</dbReference>
<evidence type="ECO:0000259" key="7">
    <source>
        <dbReference type="Pfam" id="PF12340"/>
    </source>
</evidence>
<evidence type="ECO:0000259" key="9">
    <source>
        <dbReference type="Pfam" id="PF20255"/>
    </source>
</evidence>
<dbReference type="GO" id="GO:0004843">
    <property type="term" value="F:cysteine-type deubiquitinase activity"/>
    <property type="evidence" value="ECO:0007669"/>
    <property type="project" value="UniProtKB-EC"/>
</dbReference>
<dbReference type="InterPro" id="IPR051346">
    <property type="entry name" value="OTU_Deubiquitinase"/>
</dbReference>
<dbReference type="PANTHER" id="PTHR13367">
    <property type="entry name" value="UBIQUITIN THIOESTERASE"/>
    <property type="match status" value="1"/>
</dbReference>
<feature type="domain" description="DUF6606" evidence="9">
    <location>
        <begin position="12"/>
        <end position="283"/>
    </location>
</feature>
<evidence type="ECO:0000256" key="1">
    <source>
        <dbReference type="ARBA" id="ARBA00000707"/>
    </source>
</evidence>
<evidence type="ECO:0000313" key="11">
    <source>
        <dbReference type="Proteomes" id="UP000249619"/>
    </source>
</evidence>
<dbReference type="EC" id="3.4.19.12" evidence="2"/>
<dbReference type="GO" id="GO:0006508">
    <property type="term" value="P:proteolysis"/>
    <property type="evidence" value="ECO:0007669"/>
    <property type="project" value="UniProtKB-KW"/>
</dbReference>
<dbReference type="Pfam" id="PF20255">
    <property type="entry name" value="DUF6606"/>
    <property type="match status" value="1"/>
</dbReference>
<evidence type="ECO:0000313" key="10">
    <source>
        <dbReference type="EMBL" id="RAR09397.1"/>
    </source>
</evidence>
<feature type="domain" description="DUF3638" evidence="7">
    <location>
        <begin position="2091"/>
        <end position="2225"/>
    </location>
</feature>
<gene>
    <name evidence="10" type="ORF">DDE83_005550</name>
</gene>
<keyword evidence="11" id="KW-1185">Reference proteome</keyword>
<dbReference type="InterPro" id="IPR046541">
    <property type="entry name" value="DUF6606"/>
</dbReference>
<reference evidence="11" key="1">
    <citation type="submission" date="2018-05" db="EMBL/GenBank/DDBJ databases">
        <title>Draft genome sequence of Stemphylium lycopersici strain CIDEFI 213.</title>
        <authorList>
            <person name="Medina R."/>
            <person name="Franco M.E.E."/>
            <person name="Lucentini C.G."/>
            <person name="Saparrat M.C.N."/>
            <person name="Balatti P.A."/>
        </authorList>
    </citation>
    <scope>NUCLEOTIDE SEQUENCE [LARGE SCALE GENOMIC DNA]</scope>
    <source>
        <strain evidence="11">CIDEFI 213</strain>
    </source>
</reference>